<dbReference type="EMBL" id="CAEZSH010000033">
    <property type="protein sequence ID" value="CAB4535324.1"/>
    <property type="molecule type" value="Genomic_DNA"/>
</dbReference>
<dbReference type="InterPro" id="IPR036779">
    <property type="entry name" value="LysM_dom_sf"/>
</dbReference>
<dbReference type="InterPro" id="IPR018392">
    <property type="entry name" value="LysM"/>
</dbReference>
<accession>A0A6J6B9H3</accession>
<evidence type="ECO:0000313" key="3">
    <source>
        <dbReference type="EMBL" id="CAB4535324.1"/>
    </source>
</evidence>
<dbReference type="SUPFAM" id="SSF54106">
    <property type="entry name" value="LysM domain"/>
    <property type="match status" value="1"/>
</dbReference>
<name>A0A6J6B9H3_9ZZZZ</name>
<dbReference type="Gene3D" id="3.10.350.10">
    <property type="entry name" value="LysM domain"/>
    <property type="match status" value="1"/>
</dbReference>
<dbReference type="PANTHER" id="PTHR33734">
    <property type="entry name" value="LYSM DOMAIN-CONTAINING GPI-ANCHORED PROTEIN 2"/>
    <property type="match status" value="1"/>
</dbReference>
<dbReference type="Pfam" id="PF01476">
    <property type="entry name" value="LysM"/>
    <property type="match status" value="1"/>
</dbReference>
<organism evidence="3">
    <name type="scientific">freshwater metagenome</name>
    <dbReference type="NCBI Taxonomy" id="449393"/>
    <lineage>
        <taxon>unclassified sequences</taxon>
        <taxon>metagenomes</taxon>
        <taxon>ecological metagenomes</taxon>
    </lineage>
</organism>
<feature type="domain" description="LysM" evidence="2">
    <location>
        <begin position="818"/>
        <end position="862"/>
    </location>
</feature>
<sequence>MSKFTKRILAGISALLIAFVGIVALDEETDPAAALNGNMFDPGLIVSDSVFYDFGTMTVEEIQRFLDSKVPVCKANDGGPTCLRNYKMDTQAKAGEAGRCDPVPAKTNVSAAQIIFDVANACKINPRVLLVVLQKEQGLIQASNPTEYMYRAALGYGCPDSKPEICGKGSTITGLFNQLYRGAGQLQWYGDPRGSFTYLKVGTTVSIKYQADFCDARNASGSCIKWVDKCGSKSFTLKSQATAALYYYTPYTPNAAALKNLYGSGDSCSAYGNRNFWRFFSDWFGSPIGGGFLLKSADSKPYLIVDETKYEIADAAWIDDLKPLGPLGTISQQYLDSFKDGGAFTPLVMAANQQKYVIAGGKKYTLSSCAVALELGLDCTKAITLTNSQLNALPTDGPITRLIAGPNGERYFINDGKIQEILDDASVSAAGLKLPAVTNATLADFSHLPWGTPIVADGSLFQDRTTKQWGIYSGGVFYRIDADLDKDIDFAKWFRPSESTLSSNGLSAVDTGLNLRPFIKDTTGAYWLLTPDGAQTVSRTSPLLADVPLVESKFIGELDIVTGTIASPAFVKNSVNKPTYFVREGVARQVLSGTDRTKLGELAASTSTFVLSPAAFAQLSLGNPVFAPGTVIKAKTSGKLFIINGWSRALEAPDAASIDALGVAQPRTFADATLIGYDTRYKFSGLKFVCGGETYAASGGYGVRIEADAVSHYPGKATKLSTFVCDGMVPESDVLGRFIRVKDTPTYFLVEAGKKRAIASAAAYRALSLNKTKAVMVDATFADRIPNGAPAPVKLTETNTGGGSNDGSTGGNGGSTPVTYTVKSGDTLAGIAAKFKTTVAKLMAANGIKNPNSIQVGQKLTIPSA</sequence>
<proteinExistence type="predicted"/>
<dbReference type="SMART" id="SM00257">
    <property type="entry name" value="LysM"/>
    <property type="match status" value="1"/>
</dbReference>
<gene>
    <name evidence="3" type="ORF">UFOPK1410_00416</name>
</gene>
<feature type="region of interest" description="Disordered" evidence="1">
    <location>
        <begin position="788"/>
        <end position="818"/>
    </location>
</feature>
<dbReference type="PANTHER" id="PTHR33734:SF22">
    <property type="entry name" value="MEMBRANE-BOUND LYTIC MUREIN TRANSGLYCOSYLASE D"/>
    <property type="match status" value="1"/>
</dbReference>
<dbReference type="PROSITE" id="PS51782">
    <property type="entry name" value="LYSM"/>
    <property type="match status" value="1"/>
</dbReference>
<evidence type="ECO:0000259" key="2">
    <source>
        <dbReference type="PROSITE" id="PS51782"/>
    </source>
</evidence>
<dbReference type="CDD" id="cd00118">
    <property type="entry name" value="LysM"/>
    <property type="match status" value="1"/>
</dbReference>
<protein>
    <submittedName>
        <fullName evidence="3">Unannotated protein</fullName>
    </submittedName>
</protein>
<evidence type="ECO:0000256" key="1">
    <source>
        <dbReference type="SAM" id="MobiDB-lite"/>
    </source>
</evidence>
<dbReference type="AlphaFoldDB" id="A0A6J6B9H3"/>
<reference evidence="3" key="1">
    <citation type="submission" date="2020-05" db="EMBL/GenBank/DDBJ databases">
        <authorList>
            <person name="Chiriac C."/>
            <person name="Salcher M."/>
            <person name="Ghai R."/>
            <person name="Kavagutti S V."/>
        </authorList>
    </citation>
    <scope>NUCLEOTIDE SEQUENCE</scope>
</reference>
<feature type="compositionally biased region" description="Gly residues" evidence="1">
    <location>
        <begin position="800"/>
        <end position="814"/>
    </location>
</feature>